<dbReference type="RefSeq" id="WP_160129819.1">
    <property type="nucleotide sequence ID" value="NZ_CP019288.1"/>
</dbReference>
<sequence>MKKKNLKSLKISKVLISNFTENTSTIKGGASGVKHTCGNGHTCGPGGCEPPLSAVNDCDDI</sequence>
<evidence type="ECO:0000313" key="1">
    <source>
        <dbReference type="EMBL" id="QHI37175.1"/>
    </source>
</evidence>
<dbReference type="EMBL" id="CP019288">
    <property type="protein sequence ID" value="QHI37175.1"/>
    <property type="molecule type" value="Genomic_DNA"/>
</dbReference>
<organism evidence="1 2">
    <name type="scientific">Kordia antarctica</name>
    <dbReference type="NCBI Taxonomy" id="1218801"/>
    <lineage>
        <taxon>Bacteria</taxon>
        <taxon>Pseudomonadati</taxon>
        <taxon>Bacteroidota</taxon>
        <taxon>Flavobacteriia</taxon>
        <taxon>Flavobacteriales</taxon>
        <taxon>Flavobacteriaceae</taxon>
        <taxon>Kordia</taxon>
    </lineage>
</organism>
<gene>
    <name evidence="1" type="ORF">IMCC3317_25530</name>
</gene>
<evidence type="ECO:0000313" key="2">
    <source>
        <dbReference type="Proteomes" id="UP000464657"/>
    </source>
</evidence>
<name>A0A7L4ZKM0_9FLAO</name>
<dbReference type="Proteomes" id="UP000464657">
    <property type="component" value="Chromosome"/>
</dbReference>
<reference evidence="1 2" key="1">
    <citation type="journal article" date="2013" name="Int. J. Syst. Evol. Microbiol.">
        <title>Kordia antarctica sp. nov., isolated from Antarctic seawater.</title>
        <authorList>
            <person name="Baek K."/>
            <person name="Choi A."/>
            <person name="Kang I."/>
            <person name="Lee K."/>
            <person name="Cho J.C."/>
        </authorList>
    </citation>
    <scope>NUCLEOTIDE SEQUENCE [LARGE SCALE GENOMIC DNA]</scope>
    <source>
        <strain evidence="1 2">IMCC3317</strain>
    </source>
</reference>
<accession>A0A7L4ZKM0</accession>
<protein>
    <submittedName>
        <fullName evidence="1">Uncharacterized protein</fullName>
    </submittedName>
</protein>
<dbReference type="AlphaFoldDB" id="A0A7L4ZKM0"/>
<keyword evidence="2" id="KW-1185">Reference proteome</keyword>
<dbReference type="KEGG" id="kan:IMCC3317_25530"/>
<proteinExistence type="predicted"/>